<comment type="caution">
    <text evidence="2">The sequence shown here is derived from an EMBL/GenBank/DDBJ whole genome shotgun (WGS) entry which is preliminary data.</text>
</comment>
<evidence type="ECO:0000313" key="3">
    <source>
        <dbReference type="Proteomes" id="UP000318288"/>
    </source>
</evidence>
<dbReference type="EMBL" id="SJPW01000001">
    <property type="protein sequence ID" value="TWU60848.1"/>
    <property type="molecule type" value="Genomic_DNA"/>
</dbReference>
<dbReference type="RefSeq" id="WP_186775355.1">
    <property type="nucleotide sequence ID" value="NZ_SJPW01000001.1"/>
</dbReference>
<feature type="signal peptide" evidence="1">
    <location>
        <begin position="1"/>
        <end position="17"/>
    </location>
</feature>
<dbReference type="AlphaFoldDB" id="A0A5C6FH95"/>
<protein>
    <recommendedName>
        <fullName evidence="4">Secreted protein</fullName>
    </recommendedName>
</protein>
<evidence type="ECO:0008006" key="4">
    <source>
        <dbReference type="Google" id="ProtNLM"/>
    </source>
</evidence>
<evidence type="ECO:0000256" key="1">
    <source>
        <dbReference type="SAM" id="SignalP"/>
    </source>
</evidence>
<feature type="chain" id="PRO_5022698093" description="Secreted protein" evidence="1">
    <location>
        <begin position="18"/>
        <end position="57"/>
    </location>
</feature>
<evidence type="ECO:0000313" key="2">
    <source>
        <dbReference type="EMBL" id="TWU60848.1"/>
    </source>
</evidence>
<sequence precursor="true">MRSLAIAALFASLFTIAGCGDAKPGVVAEPGDYDAYLTPPGAMEESMDAAQSQIKKK</sequence>
<dbReference type="PROSITE" id="PS51257">
    <property type="entry name" value="PROKAR_LIPOPROTEIN"/>
    <property type="match status" value="1"/>
</dbReference>
<reference evidence="2 3" key="1">
    <citation type="submission" date="2019-02" db="EMBL/GenBank/DDBJ databases">
        <title>Deep-cultivation of Planctomycetes and their phenomic and genomic characterization uncovers novel biology.</title>
        <authorList>
            <person name="Wiegand S."/>
            <person name="Jogler M."/>
            <person name="Boedeker C."/>
            <person name="Pinto D."/>
            <person name="Vollmers J."/>
            <person name="Rivas-Marin E."/>
            <person name="Kohn T."/>
            <person name="Peeters S.H."/>
            <person name="Heuer A."/>
            <person name="Rast P."/>
            <person name="Oberbeckmann S."/>
            <person name="Bunk B."/>
            <person name="Jeske O."/>
            <person name="Meyerdierks A."/>
            <person name="Storesund J.E."/>
            <person name="Kallscheuer N."/>
            <person name="Luecker S."/>
            <person name="Lage O.M."/>
            <person name="Pohl T."/>
            <person name="Merkel B.J."/>
            <person name="Hornburger P."/>
            <person name="Mueller R.-W."/>
            <person name="Bruemmer F."/>
            <person name="Labrenz M."/>
            <person name="Spormann A.M."/>
            <person name="Op Den Camp H."/>
            <person name="Overmann J."/>
            <person name="Amann R."/>
            <person name="Jetten M.S.M."/>
            <person name="Mascher T."/>
            <person name="Medema M.H."/>
            <person name="Devos D.P."/>
            <person name="Kaster A.-K."/>
            <person name="Ovreas L."/>
            <person name="Rohde M."/>
            <person name="Galperin M.Y."/>
            <person name="Jogler C."/>
        </authorList>
    </citation>
    <scope>NUCLEOTIDE SEQUENCE [LARGE SCALE GENOMIC DNA]</scope>
    <source>
        <strain evidence="2 3">Poly51</strain>
    </source>
</reference>
<keyword evidence="1" id="KW-0732">Signal</keyword>
<gene>
    <name evidence="2" type="ORF">Poly51_11290</name>
</gene>
<organism evidence="2 3">
    <name type="scientific">Rubripirellula tenax</name>
    <dbReference type="NCBI Taxonomy" id="2528015"/>
    <lineage>
        <taxon>Bacteria</taxon>
        <taxon>Pseudomonadati</taxon>
        <taxon>Planctomycetota</taxon>
        <taxon>Planctomycetia</taxon>
        <taxon>Pirellulales</taxon>
        <taxon>Pirellulaceae</taxon>
        <taxon>Rubripirellula</taxon>
    </lineage>
</organism>
<dbReference type="Proteomes" id="UP000318288">
    <property type="component" value="Unassembled WGS sequence"/>
</dbReference>
<name>A0A5C6FH95_9BACT</name>
<accession>A0A5C6FH95</accession>
<proteinExistence type="predicted"/>
<keyword evidence="3" id="KW-1185">Reference proteome</keyword>